<dbReference type="GO" id="GO:0061630">
    <property type="term" value="F:ubiquitin protein ligase activity"/>
    <property type="evidence" value="ECO:0007669"/>
    <property type="project" value="TreeGrafter"/>
</dbReference>
<evidence type="ECO:0000256" key="4">
    <source>
        <dbReference type="SAM" id="MobiDB-lite"/>
    </source>
</evidence>
<dbReference type="Gene3D" id="3.30.40.10">
    <property type="entry name" value="Zinc/RING finger domain, C3HC4 (zinc finger)"/>
    <property type="match status" value="1"/>
</dbReference>
<keyword evidence="6" id="KW-1185">Reference proteome</keyword>
<evidence type="ECO:0000313" key="6">
    <source>
        <dbReference type="Proteomes" id="UP000694843"/>
    </source>
</evidence>
<evidence type="ECO:0000259" key="5">
    <source>
        <dbReference type="SMART" id="SM00184"/>
    </source>
</evidence>
<dbReference type="InterPro" id="IPR027370">
    <property type="entry name" value="Znf-RING_euk"/>
</dbReference>
<dbReference type="RefSeq" id="XP_018014546.1">
    <property type="nucleotide sequence ID" value="XM_018159057.2"/>
</dbReference>
<keyword evidence="3" id="KW-0862">Zinc</keyword>
<evidence type="ECO:0000256" key="2">
    <source>
        <dbReference type="ARBA" id="ARBA00022771"/>
    </source>
</evidence>
<dbReference type="InterPro" id="IPR013083">
    <property type="entry name" value="Znf_RING/FYVE/PHD"/>
</dbReference>
<dbReference type="SMART" id="SM00184">
    <property type="entry name" value="RING"/>
    <property type="match status" value="1"/>
</dbReference>
<reference evidence="7" key="1">
    <citation type="submission" date="2025-08" db="UniProtKB">
        <authorList>
            <consortium name="RefSeq"/>
        </authorList>
    </citation>
    <scope>IDENTIFICATION</scope>
    <source>
        <tissue evidence="7">Whole organism</tissue>
    </source>
</reference>
<dbReference type="InterPro" id="IPR001841">
    <property type="entry name" value="Znf_RING"/>
</dbReference>
<organism evidence="6 7">
    <name type="scientific">Hyalella azteca</name>
    <name type="common">Amphipod</name>
    <dbReference type="NCBI Taxonomy" id="294128"/>
    <lineage>
        <taxon>Eukaryota</taxon>
        <taxon>Metazoa</taxon>
        <taxon>Ecdysozoa</taxon>
        <taxon>Arthropoda</taxon>
        <taxon>Crustacea</taxon>
        <taxon>Multicrustacea</taxon>
        <taxon>Malacostraca</taxon>
        <taxon>Eumalacostraca</taxon>
        <taxon>Peracarida</taxon>
        <taxon>Amphipoda</taxon>
        <taxon>Senticaudata</taxon>
        <taxon>Talitrida</taxon>
        <taxon>Talitroidea</taxon>
        <taxon>Hyalellidae</taxon>
        <taxon>Hyalella</taxon>
    </lineage>
</organism>
<feature type="region of interest" description="Disordered" evidence="4">
    <location>
        <begin position="51"/>
        <end position="71"/>
    </location>
</feature>
<dbReference type="Proteomes" id="UP000694843">
    <property type="component" value="Unplaced"/>
</dbReference>
<dbReference type="AlphaFoldDB" id="A0A8B7NMX4"/>
<evidence type="ECO:0000256" key="3">
    <source>
        <dbReference type="ARBA" id="ARBA00022833"/>
    </source>
</evidence>
<dbReference type="InterPro" id="IPR047153">
    <property type="entry name" value="TRIM45/56/19-like"/>
</dbReference>
<dbReference type="Pfam" id="PF13445">
    <property type="entry name" value="zf-RING_UBOX"/>
    <property type="match status" value="1"/>
</dbReference>
<name>A0A8B7NMX4_HYAAZ</name>
<dbReference type="OrthoDB" id="6379107at2759"/>
<dbReference type="PANTHER" id="PTHR25462:SF296">
    <property type="entry name" value="MEIOTIC P26, ISOFORM F"/>
    <property type="match status" value="1"/>
</dbReference>
<dbReference type="GO" id="GO:0008270">
    <property type="term" value="F:zinc ion binding"/>
    <property type="evidence" value="ECO:0007669"/>
    <property type="project" value="UniProtKB-KW"/>
</dbReference>
<dbReference type="SUPFAM" id="SSF57850">
    <property type="entry name" value="RING/U-box"/>
    <property type="match status" value="1"/>
</dbReference>
<sequence length="408" mass="45870">MSGDDQHGCSLDCPVCMEAYNTDNHLPKMMSCLHTTCADCIVNMTRVKATNTENAPQPAGTQTEERVEPSREATLTPDQFFADLRASLMLRQTRPTVVTQRRVALPSRSVPSTVRYTVASPLERPGVFRSLGASVASPKPVVKTQTSRLVKEIPKNVEFFCPICRAKINTNNVQTNRYIIAHLEDLERLKNAKPQIPAELKPEPPAVFPRQVRTSNIQKIDAIKSDWCEECHALATVNKCTNHERIPLAEWNESQSVKLRERTLQMEKKADMQKENLLVLEGELRTILATTGTLLSKVESQRKEWSRIKVLLQQLKSDCDPTALKTPGKPPIGMLPETDATVRARRETALKIQELTKLLYVIKDESAKMENDGVVDGDCIVWQGDNKLYMKNGNKTFSIVREDADYVS</sequence>
<keyword evidence="1" id="KW-0479">Metal-binding</keyword>
<evidence type="ECO:0000313" key="7">
    <source>
        <dbReference type="RefSeq" id="XP_018014546.1"/>
    </source>
</evidence>
<evidence type="ECO:0000256" key="1">
    <source>
        <dbReference type="ARBA" id="ARBA00022723"/>
    </source>
</evidence>
<proteinExistence type="predicted"/>
<protein>
    <submittedName>
        <fullName evidence="7">Uncharacterized protein LOC108671504</fullName>
    </submittedName>
</protein>
<feature type="domain" description="RING-type" evidence="5">
    <location>
        <begin position="13"/>
        <end position="164"/>
    </location>
</feature>
<feature type="compositionally biased region" description="Polar residues" evidence="4">
    <location>
        <begin position="51"/>
        <end position="62"/>
    </location>
</feature>
<dbReference type="PANTHER" id="PTHR25462">
    <property type="entry name" value="BONUS, ISOFORM C-RELATED"/>
    <property type="match status" value="1"/>
</dbReference>
<dbReference type="KEGG" id="hazt:108671504"/>
<accession>A0A8B7NMX4</accession>
<gene>
    <name evidence="7" type="primary">LOC108671504</name>
</gene>
<keyword evidence="2" id="KW-0863">Zinc-finger</keyword>
<dbReference type="GeneID" id="108671504"/>